<organism evidence="2 3">
    <name type="scientific">Rhizophagus irregularis</name>
    <dbReference type="NCBI Taxonomy" id="588596"/>
    <lineage>
        <taxon>Eukaryota</taxon>
        <taxon>Fungi</taxon>
        <taxon>Fungi incertae sedis</taxon>
        <taxon>Mucoromycota</taxon>
        <taxon>Glomeromycotina</taxon>
        <taxon>Glomeromycetes</taxon>
        <taxon>Glomerales</taxon>
        <taxon>Glomeraceae</taxon>
        <taxon>Rhizophagus</taxon>
    </lineage>
</organism>
<keyword evidence="1" id="KW-0812">Transmembrane</keyword>
<dbReference type="Proteomes" id="UP000234323">
    <property type="component" value="Unassembled WGS sequence"/>
</dbReference>
<evidence type="ECO:0000256" key="1">
    <source>
        <dbReference type="SAM" id="Phobius"/>
    </source>
</evidence>
<feature type="transmembrane region" description="Helical" evidence="1">
    <location>
        <begin position="25"/>
        <end position="47"/>
    </location>
</feature>
<reference evidence="2 3" key="1">
    <citation type="submission" date="2015-10" db="EMBL/GenBank/DDBJ databases">
        <title>Genome analyses suggest a sexual origin of heterokaryosis in a supposedly ancient asexual fungus.</title>
        <authorList>
            <person name="Ropars J."/>
            <person name="Sedzielewska K."/>
            <person name="Noel J."/>
            <person name="Charron P."/>
            <person name="Farinelli L."/>
            <person name="Marton T."/>
            <person name="Kruger M."/>
            <person name="Pelin A."/>
            <person name="Brachmann A."/>
            <person name="Corradi N."/>
        </authorList>
    </citation>
    <scope>NUCLEOTIDE SEQUENCE [LARGE SCALE GENOMIC DNA]</scope>
    <source>
        <strain evidence="2 3">A4</strain>
    </source>
</reference>
<comment type="caution">
    <text evidence="2">The sequence shown here is derived from an EMBL/GenBank/DDBJ whole genome shotgun (WGS) entry which is preliminary data.</text>
</comment>
<dbReference type="AlphaFoldDB" id="A0A2I1HQW3"/>
<gene>
    <name evidence="2" type="ORF">RhiirA4_485987</name>
</gene>
<proteinExistence type="predicted"/>
<accession>A0A2I1HQW3</accession>
<evidence type="ECO:0000313" key="3">
    <source>
        <dbReference type="Proteomes" id="UP000234323"/>
    </source>
</evidence>
<sequence length="76" mass="8842">MSLSFRMVLAFSSWALDITLDIGSFGYISDILVMGIVSVQLLFRLWIDRHRRRLAESLDPWIEFQSIQIPGWSPGW</sequence>
<name>A0A2I1HQW3_9GLOM</name>
<keyword evidence="3" id="KW-1185">Reference proteome</keyword>
<keyword evidence="1" id="KW-1133">Transmembrane helix</keyword>
<evidence type="ECO:0000313" key="2">
    <source>
        <dbReference type="EMBL" id="PKY61260.1"/>
    </source>
</evidence>
<dbReference type="EMBL" id="LLXI01005114">
    <property type="protein sequence ID" value="PKY61260.1"/>
    <property type="molecule type" value="Genomic_DNA"/>
</dbReference>
<keyword evidence="1" id="KW-0472">Membrane</keyword>
<protein>
    <submittedName>
        <fullName evidence="2">Uncharacterized protein</fullName>
    </submittedName>
</protein>